<dbReference type="AlphaFoldDB" id="A0A371K6A1"/>
<accession>A0A371K6A1</accession>
<dbReference type="EMBL" id="QTSU01000001">
    <property type="protein sequence ID" value="RDZ29380.1"/>
    <property type="molecule type" value="Genomic_DNA"/>
</dbReference>
<gene>
    <name evidence="1" type="ORF">DX914_09945</name>
</gene>
<evidence type="ECO:0000313" key="2">
    <source>
        <dbReference type="Proteomes" id="UP000264492"/>
    </source>
</evidence>
<evidence type="ECO:0000313" key="1">
    <source>
        <dbReference type="EMBL" id="RDZ29380.1"/>
    </source>
</evidence>
<protein>
    <submittedName>
        <fullName evidence="1">Uncharacterized protein</fullName>
    </submittedName>
</protein>
<comment type="caution">
    <text evidence="1">The sequence shown here is derived from an EMBL/GenBank/DDBJ whole genome shotgun (WGS) entry which is preliminary data.</text>
</comment>
<keyword evidence="2" id="KW-1185">Reference proteome</keyword>
<sequence>MDLESLARGGGRGAYRKLLPFAWMLPTYYAAPPGKPIPMGGAPLVSLPDPDLQARAQRLVNVLYWTAQTQASREGMSDAQILKLFMAPELAFRKGAQAASSATDSGFGGYAEDARYRLAEALYDAIGRSPLFQDWLVVAGSLCSAVPAADAAQASLLNTALVLRGARAQRDAAVPYVLLEKRYRPQPGASDSRRADADQSLGYRYTLDLGQGLDNLVNWDGLTQGFELGLDHAQQTLRNDMNYLGRVLGPNIPAADLQVIASCGMSIVDPSTAVKHGALVALVDGYCSASQDWREPRFQIGRYDEPRGAVAALPAEQFELTELPQHDGYRIDYGLGRYAQLGRRQGVWSAKAAIPLLAG</sequence>
<reference evidence="1 2" key="1">
    <citation type="submission" date="2018-08" db="EMBL/GenBank/DDBJ databases">
        <title>Lysobacter sp. zong2l5, whole genome shotgun sequence.</title>
        <authorList>
            <person name="Zhang X."/>
            <person name="Feng G."/>
            <person name="Zhu H."/>
        </authorList>
    </citation>
    <scope>NUCLEOTIDE SEQUENCE [LARGE SCALE GENOMIC DNA]</scope>
    <source>
        <strain evidence="2">zong2l5</strain>
    </source>
</reference>
<name>A0A371K6A1_9GAMM</name>
<dbReference type="Proteomes" id="UP000264492">
    <property type="component" value="Unassembled WGS sequence"/>
</dbReference>
<organism evidence="1 2">
    <name type="scientific">Lysobacter silvisoli</name>
    <dbReference type="NCBI Taxonomy" id="2293254"/>
    <lineage>
        <taxon>Bacteria</taxon>
        <taxon>Pseudomonadati</taxon>
        <taxon>Pseudomonadota</taxon>
        <taxon>Gammaproteobacteria</taxon>
        <taxon>Lysobacterales</taxon>
        <taxon>Lysobacteraceae</taxon>
        <taxon>Lysobacter</taxon>
    </lineage>
</organism>
<proteinExistence type="predicted"/>